<evidence type="ECO:0000256" key="1">
    <source>
        <dbReference type="PROSITE-ProRule" id="PRU00339"/>
    </source>
</evidence>
<dbReference type="Pfam" id="PF12770">
    <property type="entry name" value="CHAT"/>
    <property type="match status" value="1"/>
</dbReference>
<dbReference type="InterPro" id="IPR019734">
    <property type="entry name" value="TPR_rpt"/>
</dbReference>
<sequence>MVNRLTIHHTENQVQLLWQRGKSIPRYAEPVPFSHPFDESALAEIRWYLEEYLSFPYGIEPEKADALERKLQGWGEELFTLVFRGNEKGRQFFQEATREGLQQCELGIASEDPEILNLPWELLYCPDYQFLAPSFAGIYRSLGSFAVRAEMGQLPGDKLNILLVIARPYGEKDINFKTIAKPLLQALKPIADRVNLTVLRPPSFTRLERELNERKNFYHIVHFDGHGDFDEKSVGFQHSFGESGQGVLVFENEDGSPQIVPAAQIAQSLTDCNVPLFVLNACRSAREGDGSFSSVATSLVTLGAKGVVAMAYSVYAVAARHFIGRLYEELARGSSVEAAVAAGRRELINQPLRPSRKGDLRLADWMVPVLYQQEDYTPFVPVNRDPTDLDAFLEKPKTIPLIDFPEEGQFGFIGRDYDSHRLEQAFRERNFILLRGIAGVGKTELACGFARWFQETGGSKKVYFASFEQGRGISQVIYQVGRDNWGDKFSQDPEDKQEATIIKYLKQTPCLLIWDNFEPVAGFPEGNEPLCTAEERQAFTRFLKGLRGGKSWVLITSRREEGWLGIDYKLLEVAGLVKPDAEELGDKILDTVGVNRKQLPPEYLELFNLLGGHPLSLRVVLPHLKTRTPNQLLEALRRGLDTFAGESEEGRDKSLVVSLDYSFTCLSEKARRHLPFLGFFCERVNVDWLNWFAENSDNEDGRAYHAVFGENIEITDWVKILEEAEKAGLIELLGGNRYKLHPTLPWYLKRRLLLAIRFVPRKHENEESIKVLEHHILVFYAHLADISRKKLIGDAKVSTFNLQMEEPNLLLYLRQAEQQQKWHYAQAILQALGEIYQRSSRRPEFRALRQRVLKQLGEDLPRVKAKGKDSFDFWMYLRGVDANEVFTRGNLKEAREVYQAILDELIALNDSGTMDKIATANHQLGIVAQEQRQYKEARAYYRAALKIREDAGDRYNAAGDYVQLGTLAQVQRSYKEAIAYYQKALRIYEDDSDRYHAAGVYHQLGTVAQEQRQYKKAIAYYCEALKIYEEAGDRYHAAGDYHQLGMVACLQKRYEEAIAYYREALRIYEDAGDSYNAADVYHQLGMVAYLQKRYEEAIAYYLKAIPIWKQKEDWYKFPGTYWTLGDTLTARGQYPEAMRVYLTGLSVDLEYHRAWVGNYIQSFKAVVQAIGESQCSALWREVTGQEFAGEIRDLIMGED</sequence>
<dbReference type="InterPro" id="IPR027417">
    <property type="entry name" value="P-loop_NTPase"/>
</dbReference>
<dbReference type="PANTHER" id="PTHR47691">
    <property type="entry name" value="REGULATOR-RELATED"/>
    <property type="match status" value="1"/>
</dbReference>
<dbReference type="Pfam" id="PF13374">
    <property type="entry name" value="TPR_10"/>
    <property type="match status" value="1"/>
</dbReference>
<name>A0AAW9QZS6_9CHRO</name>
<dbReference type="EMBL" id="JBAFSM010000074">
    <property type="protein sequence ID" value="MEG3440092.1"/>
    <property type="molecule type" value="Genomic_DNA"/>
</dbReference>
<dbReference type="Gene3D" id="1.25.40.10">
    <property type="entry name" value="Tetratricopeptide repeat domain"/>
    <property type="match status" value="2"/>
</dbReference>
<evidence type="ECO:0000313" key="5">
    <source>
        <dbReference type="Proteomes" id="UP001328733"/>
    </source>
</evidence>
<evidence type="ECO:0000259" key="3">
    <source>
        <dbReference type="Pfam" id="PF20703"/>
    </source>
</evidence>
<dbReference type="PROSITE" id="PS50005">
    <property type="entry name" value="TPR"/>
    <property type="match status" value="5"/>
</dbReference>
<comment type="caution">
    <text evidence="4">The sequence shown here is derived from an EMBL/GenBank/DDBJ whole genome shotgun (WGS) entry which is preliminary data.</text>
</comment>
<dbReference type="Gene3D" id="3.40.50.300">
    <property type="entry name" value="P-loop containing nucleotide triphosphate hydrolases"/>
    <property type="match status" value="1"/>
</dbReference>
<dbReference type="Pfam" id="PF20703">
    <property type="entry name" value="nSTAND1"/>
    <property type="match status" value="1"/>
</dbReference>
<protein>
    <submittedName>
        <fullName evidence="4">Tetratricopeptide repeat protein</fullName>
    </submittedName>
</protein>
<dbReference type="RefSeq" id="WP_332867562.1">
    <property type="nucleotide sequence ID" value="NZ_JBAFSM010000074.1"/>
</dbReference>
<dbReference type="AlphaFoldDB" id="A0AAW9QZS6"/>
<feature type="repeat" description="TPR" evidence="1">
    <location>
        <begin position="1038"/>
        <end position="1071"/>
    </location>
</feature>
<feature type="repeat" description="TPR" evidence="1">
    <location>
        <begin position="1078"/>
        <end position="1111"/>
    </location>
</feature>
<organism evidence="4 5">
    <name type="scientific">Pannus brasiliensis CCIBt3594</name>
    <dbReference type="NCBI Taxonomy" id="1427578"/>
    <lineage>
        <taxon>Bacteria</taxon>
        <taxon>Bacillati</taxon>
        <taxon>Cyanobacteriota</taxon>
        <taxon>Cyanophyceae</taxon>
        <taxon>Oscillatoriophycideae</taxon>
        <taxon>Chroococcales</taxon>
        <taxon>Microcystaceae</taxon>
        <taxon>Pannus</taxon>
    </lineage>
</organism>
<feature type="domain" description="Novel STAND NTPase 1" evidence="3">
    <location>
        <begin position="403"/>
        <end position="559"/>
    </location>
</feature>
<reference evidence="4 5" key="1">
    <citation type="submission" date="2024-01" db="EMBL/GenBank/DDBJ databases">
        <title>Genomic insights into the taxonomy and metabolism of the cyanobacterium Pannus brasiliensis CCIBt3594.</title>
        <authorList>
            <person name="Machado M."/>
            <person name="Botero N.B."/>
            <person name="Andreote A.P.D."/>
            <person name="Feitosa A.M.T."/>
            <person name="Popin R."/>
            <person name="Sivonen K."/>
            <person name="Fiore M.F."/>
        </authorList>
    </citation>
    <scope>NUCLEOTIDE SEQUENCE [LARGE SCALE GENOMIC DNA]</scope>
    <source>
        <strain evidence="4 5">CCIBt3594</strain>
    </source>
</reference>
<feature type="repeat" description="TPR" evidence="1">
    <location>
        <begin position="998"/>
        <end position="1031"/>
    </location>
</feature>
<keyword evidence="1" id="KW-0802">TPR repeat</keyword>
<feature type="domain" description="CHAT" evidence="2">
    <location>
        <begin position="102"/>
        <end position="353"/>
    </location>
</feature>
<dbReference type="InterPro" id="IPR049052">
    <property type="entry name" value="nSTAND1"/>
</dbReference>
<gene>
    <name evidence="4" type="ORF">V0288_23385</name>
</gene>
<proteinExistence type="predicted"/>
<accession>A0AAW9QZS6</accession>
<feature type="repeat" description="TPR" evidence="1">
    <location>
        <begin position="918"/>
        <end position="951"/>
    </location>
</feature>
<dbReference type="InterPro" id="IPR011990">
    <property type="entry name" value="TPR-like_helical_dom_sf"/>
</dbReference>
<dbReference type="SUPFAM" id="SSF48452">
    <property type="entry name" value="TPR-like"/>
    <property type="match status" value="2"/>
</dbReference>
<evidence type="ECO:0000313" key="4">
    <source>
        <dbReference type="EMBL" id="MEG3440092.1"/>
    </source>
</evidence>
<dbReference type="Pfam" id="PF13424">
    <property type="entry name" value="TPR_12"/>
    <property type="match status" value="2"/>
</dbReference>
<dbReference type="SMART" id="SM00028">
    <property type="entry name" value="TPR"/>
    <property type="match status" value="6"/>
</dbReference>
<dbReference type="Proteomes" id="UP001328733">
    <property type="component" value="Unassembled WGS sequence"/>
</dbReference>
<dbReference type="PANTHER" id="PTHR47691:SF3">
    <property type="entry name" value="HTH-TYPE TRANSCRIPTIONAL REGULATOR RV0890C-RELATED"/>
    <property type="match status" value="1"/>
</dbReference>
<evidence type="ECO:0000259" key="2">
    <source>
        <dbReference type="Pfam" id="PF12770"/>
    </source>
</evidence>
<keyword evidence="5" id="KW-1185">Reference proteome</keyword>
<feature type="repeat" description="TPR" evidence="1">
    <location>
        <begin position="958"/>
        <end position="991"/>
    </location>
</feature>
<dbReference type="InterPro" id="IPR024983">
    <property type="entry name" value="CHAT_dom"/>
</dbReference>
<dbReference type="SUPFAM" id="SSF52540">
    <property type="entry name" value="P-loop containing nucleoside triphosphate hydrolases"/>
    <property type="match status" value="1"/>
</dbReference>